<dbReference type="PANTHER" id="PTHR47169:SF2">
    <property type="entry name" value="OS01G0541250 PROTEIN"/>
    <property type="match status" value="1"/>
</dbReference>
<dbReference type="PANTHER" id="PTHR47169">
    <property type="entry name" value="OS01G0541250 PROTEIN"/>
    <property type="match status" value="1"/>
</dbReference>
<evidence type="ECO:0000313" key="2">
    <source>
        <dbReference type="Proteomes" id="UP000015105"/>
    </source>
</evidence>
<dbReference type="AlphaFoldDB" id="A0A453RSP2"/>
<reference evidence="2" key="2">
    <citation type="journal article" date="2017" name="Nat. Plants">
        <title>The Aegilops tauschii genome reveals multiple impacts of transposons.</title>
        <authorList>
            <person name="Zhao G."/>
            <person name="Zou C."/>
            <person name="Li K."/>
            <person name="Wang K."/>
            <person name="Li T."/>
            <person name="Gao L."/>
            <person name="Zhang X."/>
            <person name="Wang H."/>
            <person name="Yang Z."/>
            <person name="Liu X."/>
            <person name="Jiang W."/>
            <person name="Mao L."/>
            <person name="Kong X."/>
            <person name="Jiao Y."/>
            <person name="Jia J."/>
        </authorList>
    </citation>
    <scope>NUCLEOTIDE SEQUENCE [LARGE SCALE GENOMIC DNA]</scope>
    <source>
        <strain evidence="2">cv. AL8/78</strain>
    </source>
</reference>
<sequence length="73" mass="8394">GVQEEFDGYEVSKLNRVFITLQTCMVEVMKNGGANKYKIPHMNKDRLERLQLLPPRISVPPEVYAMALEMLGR</sequence>
<dbReference type="Proteomes" id="UP000015105">
    <property type="component" value="Chromosome 7D"/>
</dbReference>
<reference evidence="1" key="5">
    <citation type="journal article" date="2021" name="G3 (Bethesda)">
        <title>Aegilops tauschii genome assembly Aet v5.0 features greater sequence contiguity and improved annotation.</title>
        <authorList>
            <person name="Wang L."/>
            <person name="Zhu T."/>
            <person name="Rodriguez J.C."/>
            <person name="Deal K.R."/>
            <person name="Dubcovsky J."/>
            <person name="McGuire P.E."/>
            <person name="Lux T."/>
            <person name="Spannagl M."/>
            <person name="Mayer K.F.X."/>
            <person name="Baldrich P."/>
            <person name="Meyers B.C."/>
            <person name="Huo N."/>
            <person name="Gu Y.Q."/>
            <person name="Zhou H."/>
            <person name="Devos K.M."/>
            <person name="Bennetzen J.L."/>
            <person name="Unver T."/>
            <person name="Budak H."/>
            <person name="Gulick P.J."/>
            <person name="Galiba G."/>
            <person name="Kalapos B."/>
            <person name="Nelson D.R."/>
            <person name="Li P."/>
            <person name="You F.M."/>
            <person name="Luo M.C."/>
            <person name="Dvorak J."/>
        </authorList>
    </citation>
    <scope>NUCLEOTIDE SEQUENCE [LARGE SCALE GENOMIC DNA]</scope>
    <source>
        <strain evidence="1">cv. AL8/78</strain>
    </source>
</reference>
<organism evidence="1 2">
    <name type="scientific">Aegilops tauschii subsp. strangulata</name>
    <name type="common">Goatgrass</name>
    <dbReference type="NCBI Taxonomy" id="200361"/>
    <lineage>
        <taxon>Eukaryota</taxon>
        <taxon>Viridiplantae</taxon>
        <taxon>Streptophyta</taxon>
        <taxon>Embryophyta</taxon>
        <taxon>Tracheophyta</taxon>
        <taxon>Spermatophyta</taxon>
        <taxon>Magnoliopsida</taxon>
        <taxon>Liliopsida</taxon>
        <taxon>Poales</taxon>
        <taxon>Poaceae</taxon>
        <taxon>BOP clade</taxon>
        <taxon>Pooideae</taxon>
        <taxon>Triticodae</taxon>
        <taxon>Triticeae</taxon>
        <taxon>Triticinae</taxon>
        <taxon>Aegilops</taxon>
    </lineage>
</organism>
<reference evidence="2" key="1">
    <citation type="journal article" date="2014" name="Science">
        <title>Ancient hybridizations among the ancestral genomes of bread wheat.</title>
        <authorList>
            <consortium name="International Wheat Genome Sequencing Consortium,"/>
            <person name="Marcussen T."/>
            <person name="Sandve S.R."/>
            <person name="Heier L."/>
            <person name="Spannagl M."/>
            <person name="Pfeifer M."/>
            <person name="Jakobsen K.S."/>
            <person name="Wulff B.B."/>
            <person name="Steuernagel B."/>
            <person name="Mayer K.F."/>
            <person name="Olsen O.A."/>
        </authorList>
    </citation>
    <scope>NUCLEOTIDE SEQUENCE [LARGE SCALE GENOMIC DNA]</scope>
    <source>
        <strain evidence="2">cv. AL8/78</strain>
    </source>
</reference>
<protein>
    <submittedName>
        <fullName evidence="1">Uncharacterized protein</fullName>
    </submittedName>
</protein>
<accession>A0A453RSP2</accession>
<reference evidence="1" key="3">
    <citation type="journal article" date="2017" name="Nature">
        <title>Genome sequence of the progenitor of the wheat D genome Aegilops tauschii.</title>
        <authorList>
            <person name="Luo M.C."/>
            <person name="Gu Y.Q."/>
            <person name="Puiu D."/>
            <person name="Wang H."/>
            <person name="Twardziok S.O."/>
            <person name="Deal K.R."/>
            <person name="Huo N."/>
            <person name="Zhu T."/>
            <person name="Wang L."/>
            <person name="Wang Y."/>
            <person name="McGuire P.E."/>
            <person name="Liu S."/>
            <person name="Long H."/>
            <person name="Ramasamy R.K."/>
            <person name="Rodriguez J.C."/>
            <person name="Van S.L."/>
            <person name="Yuan L."/>
            <person name="Wang Z."/>
            <person name="Xia Z."/>
            <person name="Xiao L."/>
            <person name="Anderson O.D."/>
            <person name="Ouyang S."/>
            <person name="Liang Y."/>
            <person name="Zimin A.V."/>
            <person name="Pertea G."/>
            <person name="Qi P."/>
            <person name="Bennetzen J.L."/>
            <person name="Dai X."/>
            <person name="Dawson M.W."/>
            <person name="Muller H.G."/>
            <person name="Kugler K."/>
            <person name="Rivarola-Duarte L."/>
            <person name="Spannagl M."/>
            <person name="Mayer K.F.X."/>
            <person name="Lu F.H."/>
            <person name="Bevan M.W."/>
            <person name="Leroy P."/>
            <person name="Li P."/>
            <person name="You F.M."/>
            <person name="Sun Q."/>
            <person name="Liu Z."/>
            <person name="Lyons E."/>
            <person name="Wicker T."/>
            <person name="Salzberg S.L."/>
            <person name="Devos K.M."/>
            <person name="Dvorak J."/>
        </authorList>
    </citation>
    <scope>NUCLEOTIDE SEQUENCE [LARGE SCALE GENOMIC DNA]</scope>
    <source>
        <strain evidence="1">cv. AL8/78</strain>
    </source>
</reference>
<proteinExistence type="predicted"/>
<reference evidence="1" key="4">
    <citation type="submission" date="2019-03" db="UniProtKB">
        <authorList>
            <consortium name="EnsemblPlants"/>
        </authorList>
    </citation>
    <scope>IDENTIFICATION</scope>
</reference>
<keyword evidence="2" id="KW-1185">Reference proteome</keyword>
<evidence type="ECO:0000313" key="1">
    <source>
        <dbReference type="EnsemblPlants" id="AET7Gv20688100.1"/>
    </source>
</evidence>
<dbReference type="EnsemblPlants" id="AET7Gv20688100.1">
    <property type="protein sequence ID" value="AET7Gv20688100.1"/>
    <property type="gene ID" value="AET7Gv20688100"/>
</dbReference>
<dbReference type="Gramene" id="AET7Gv20688100.1">
    <property type="protein sequence ID" value="AET7Gv20688100.1"/>
    <property type="gene ID" value="AET7Gv20688100"/>
</dbReference>
<name>A0A453RSP2_AEGTS</name>